<protein>
    <submittedName>
        <fullName evidence="1">DsbA family protein</fullName>
    </submittedName>
</protein>
<name>A0ABZ2TKE8_9RHOB</name>
<dbReference type="RefSeq" id="WP_317054388.1">
    <property type="nucleotide sequence ID" value="NZ_CP146607.1"/>
</dbReference>
<dbReference type="Gene3D" id="3.40.30.10">
    <property type="entry name" value="Glutaredoxin"/>
    <property type="match status" value="1"/>
</dbReference>
<dbReference type="Gene3D" id="1.10.472.60">
    <property type="entry name" value="putative protein disulfide isomerase domain"/>
    <property type="match status" value="1"/>
</dbReference>
<dbReference type="EMBL" id="CP146607">
    <property type="protein sequence ID" value="WYK20131.1"/>
    <property type="molecule type" value="Genomic_DNA"/>
</dbReference>
<sequence>MKKIKLIYGHDTLCGWCFGFTPTLDAFAAAHPDIEINVISGGLVKGERVGSYADMADYIAEAEVKMTGVTGRAIGQPFRDMLQQEDAPLSISAPPSLAILQMKKLVPDRALEFAHILQDAHFLEGKDVNLAATYDDISAAHGFPALDTDAIAGATEDTPDVAASYAQSAELGIQAYPTILVLHENDRVLGQIDSIYEIEPFTARFNEIINSKASEEIRALLT</sequence>
<dbReference type="SUPFAM" id="SSF52833">
    <property type="entry name" value="Thioredoxin-like"/>
    <property type="match status" value="1"/>
</dbReference>
<dbReference type="Proteomes" id="UP001281305">
    <property type="component" value="Plasmid unnamed1"/>
</dbReference>
<gene>
    <name evidence="1" type="ORF">RZS32_018775</name>
</gene>
<dbReference type="CDD" id="cd03025">
    <property type="entry name" value="DsbA_FrnE_like"/>
    <property type="match status" value="1"/>
</dbReference>
<organism evidence="1 2">
    <name type="scientific">Roseovarius rhodophyticola</name>
    <dbReference type="NCBI Taxonomy" id="3080827"/>
    <lineage>
        <taxon>Bacteria</taxon>
        <taxon>Pseudomonadati</taxon>
        <taxon>Pseudomonadota</taxon>
        <taxon>Alphaproteobacteria</taxon>
        <taxon>Rhodobacterales</taxon>
        <taxon>Roseobacteraceae</taxon>
        <taxon>Roseovarius</taxon>
    </lineage>
</organism>
<evidence type="ECO:0000313" key="2">
    <source>
        <dbReference type="Proteomes" id="UP001281305"/>
    </source>
</evidence>
<reference evidence="1 2" key="1">
    <citation type="submission" date="2024-02" db="EMBL/GenBank/DDBJ databases">
        <title>Roseovarius strain W115 nov., isolated from a marine algae.</title>
        <authorList>
            <person name="Lee M.W."/>
            <person name="Lee J.K."/>
            <person name="Kim J.M."/>
            <person name="Choi D.G."/>
            <person name="Baek J.H."/>
            <person name="Bayburt H."/>
            <person name="Jung J.J."/>
            <person name="Han D.M."/>
            <person name="Jeon C.O."/>
        </authorList>
    </citation>
    <scope>NUCLEOTIDE SEQUENCE [LARGE SCALE GENOMIC DNA]</scope>
    <source>
        <strain evidence="1 2">W115</strain>
        <plasmid evidence="1 2">unnamed1</plasmid>
    </source>
</reference>
<keyword evidence="1" id="KW-0614">Plasmid</keyword>
<keyword evidence="2" id="KW-1185">Reference proteome</keyword>
<accession>A0ABZ2TKE8</accession>
<geneLocation type="plasmid" evidence="1 2">
    <name>unnamed1</name>
</geneLocation>
<evidence type="ECO:0000313" key="1">
    <source>
        <dbReference type="EMBL" id="WYK20131.1"/>
    </source>
</evidence>
<proteinExistence type="predicted"/>
<dbReference type="InterPro" id="IPR036249">
    <property type="entry name" value="Thioredoxin-like_sf"/>
</dbReference>